<gene>
    <name evidence="1" type="ORF">SBOR_1638</name>
</gene>
<keyword evidence="2" id="KW-1185">Reference proteome</keyword>
<organism evidence="1 2">
    <name type="scientific">Sclerotinia borealis (strain F-4128)</name>
    <dbReference type="NCBI Taxonomy" id="1432307"/>
    <lineage>
        <taxon>Eukaryota</taxon>
        <taxon>Fungi</taxon>
        <taxon>Dikarya</taxon>
        <taxon>Ascomycota</taxon>
        <taxon>Pezizomycotina</taxon>
        <taxon>Leotiomycetes</taxon>
        <taxon>Helotiales</taxon>
        <taxon>Sclerotiniaceae</taxon>
        <taxon>Sclerotinia</taxon>
    </lineage>
</organism>
<dbReference type="EMBL" id="AYSA01000058">
    <property type="protein sequence ID" value="ESZ97967.1"/>
    <property type="molecule type" value="Genomic_DNA"/>
</dbReference>
<dbReference type="HOGENOM" id="CLU_576410_0_0_1"/>
<dbReference type="STRING" id="1432307.W9CMF1"/>
<name>W9CMF1_SCLBF</name>
<protein>
    <recommendedName>
        <fullName evidence="3">F-box domain-containing protein</fullName>
    </recommendedName>
</protein>
<evidence type="ECO:0000313" key="1">
    <source>
        <dbReference type="EMBL" id="ESZ97967.1"/>
    </source>
</evidence>
<proteinExistence type="predicted"/>
<dbReference type="OrthoDB" id="5345494at2759"/>
<accession>W9CMF1</accession>
<reference evidence="1 2" key="1">
    <citation type="journal article" date="2014" name="Genome Announc.">
        <title>Draft genome sequence of Sclerotinia borealis, a psychrophilic plant pathogenic fungus.</title>
        <authorList>
            <person name="Mardanov A.V."/>
            <person name="Beletsky A.V."/>
            <person name="Kadnikov V.V."/>
            <person name="Ignatov A.N."/>
            <person name="Ravin N.V."/>
        </authorList>
    </citation>
    <scope>NUCLEOTIDE SEQUENCE [LARGE SCALE GENOMIC DNA]</scope>
    <source>
        <strain evidence="2">F-4157</strain>
    </source>
</reference>
<evidence type="ECO:0008006" key="3">
    <source>
        <dbReference type="Google" id="ProtNLM"/>
    </source>
</evidence>
<evidence type="ECO:0000313" key="2">
    <source>
        <dbReference type="Proteomes" id="UP000019487"/>
    </source>
</evidence>
<comment type="caution">
    <text evidence="1">The sequence shown here is derived from an EMBL/GenBank/DDBJ whole genome shotgun (WGS) entry which is preliminary data.</text>
</comment>
<sequence length="474" mass="52616">MECQSQVITTKLPYSLLQLLSNPLILYQIIPYLPVSSLLALGAISKSFKELVHETPHVFRYLKLSDVKYAKYKVGSIDNGGKVWRNVQLAENVTEDDFYGGPLRGIFKYLRNRNLLLDVQTLILDGLSVPSDLVSDIILNDSYNVRLLSIREVQNLNEAKLRGALKYSCRPSRPPNTPRLQGLYFFSHKDIPSVVKSRRHVNKYPAGIAPIDTIPNYGVTSSQGAQLGAQRNRRSENALEEGMLHEGEVWHPGSGNMFLKPIHDDWAHVMIYCEGIISFDALPCKGPRHAASLPREGPGPWYKRLQNRLDARVATRSLNECSGCGTSKGASVFGQSPIVSLPLLTPLPIHVSTIKAAKTLFDGSASQKAAFSADSIVTSVYKKLSCDVKYAMGDIARFIMRDLLLPQQVAMIPVGVDINTDTYLGVLAVVDERESYIDSFSPITLFSTRTDTIFPRGHQSSTIDTTTSVFDIWD</sequence>
<dbReference type="AlphaFoldDB" id="W9CMF1"/>
<dbReference type="Proteomes" id="UP000019487">
    <property type="component" value="Unassembled WGS sequence"/>
</dbReference>